<proteinExistence type="predicted"/>
<reference evidence="2" key="1">
    <citation type="submission" date="2020-08" db="EMBL/GenBank/DDBJ databases">
        <title>Multicomponent nature underlies the extraordinary mechanical properties of spider dragline silk.</title>
        <authorList>
            <person name="Kono N."/>
            <person name="Nakamura H."/>
            <person name="Mori M."/>
            <person name="Yoshida Y."/>
            <person name="Ohtoshi R."/>
            <person name="Malay A.D."/>
            <person name="Moran D.A.P."/>
            <person name="Tomita M."/>
            <person name="Numata K."/>
            <person name="Arakawa K."/>
        </authorList>
    </citation>
    <scope>NUCLEOTIDE SEQUENCE</scope>
</reference>
<dbReference type="AlphaFoldDB" id="A0A8X6YWM4"/>
<dbReference type="EMBL" id="BMAV01023100">
    <property type="protein sequence ID" value="GFY78615.1"/>
    <property type="molecule type" value="Genomic_DNA"/>
</dbReference>
<comment type="caution">
    <text evidence="2">The sequence shown here is derived from an EMBL/GenBank/DDBJ whole genome shotgun (WGS) entry which is preliminary data.</text>
</comment>
<evidence type="ECO:0000256" key="1">
    <source>
        <dbReference type="SAM" id="MobiDB-lite"/>
    </source>
</evidence>
<name>A0A8X6YWM4_9ARAC</name>
<evidence type="ECO:0000313" key="3">
    <source>
        <dbReference type="Proteomes" id="UP000886998"/>
    </source>
</evidence>
<gene>
    <name evidence="2" type="ORF">TNIN_124111</name>
</gene>
<protein>
    <submittedName>
        <fullName evidence="2">Uncharacterized protein</fullName>
    </submittedName>
</protein>
<accession>A0A8X6YWM4</accession>
<dbReference type="Proteomes" id="UP000886998">
    <property type="component" value="Unassembled WGS sequence"/>
</dbReference>
<organism evidence="2 3">
    <name type="scientific">Trichonephila inaurata madagascariensis</name>
    <dbReference type="NCBI Taxonomy" id="2747483"/>
    <lineage>
        <taxon>Eukaryota</taxon>
        <taxon>Metazoa</taxon>
        <taxon>Ecdysozoa</taxon>
        <taxon>Arthropoda</taxon>
        <taxon>Chelicerata</taxon>
        <taxon>Arachnida</taxon>
        <taxon>Araneae</taxon>
        <taxon>Araneomorphae</taxon>
        <taxon>Entelegynae</taxon>
        <taxon>Araneoidea</taxon>
        <taxon>Nephilidae</taxon>
        <taxon>Trichonephila</taxon>
        <taxon>Trichonephila inaurata</taxon>
    </lineage>
</organism>
<evidence type="ECO:0000313" key="2">
    <source>
        <dbReference type="EMBL" id="GFY78615.1"/>
    </source>
</evidence>
<keyword evidence="3" id="KW-1185">Reference proteome</keyword>
<sequence length="129" mass="14502">MDVQTGNQPAPPAICSGKRRHWVLENGLGNGLRAMPTGGCMRHLPQLQQCRVVESSRAKLVAPEDPEEDNDTDCVCIVNNHGLTRTFYHDVEGNLRHSETKYDVIEERRRHGRDDGLRKKKGKDAIGMD</sequence>
<feature type="region of interest" description="Disordered" evidence="1">
    <location>
        <begin position="107"/>
        <end position="129"/>
    </location>
</feature>